<dbReference type="RefSeq" id="WP_419866598.1">
    <property type="nucleotide sequence ID" value="NZ_LR134318.1"/>
</dbReference>
<reference evidence="1 2" key="1">
    <citation type="submission" date="2018-12" db="EMBL/GenBank/DDBJ databases">
        <authorList>
            <consortium name="Pathogen Informatics"/>
        </authorList>
    </citation>
    <scope>NUCLEOTIDE SEQUENCE [LARGE SCALE GENOMIC DNA]</scope>
    <source>
        <strain evidence="1 2">NCTC9428</strain>
    </source>
</reference>
<sequence>MDIHHALIACGDDDEAVPHIAVEISAIDPPPYIQPRYVTCLDLGGWGAVYTEGQDCQVKSTRQEGKSLKTQINTVWVYAQSANMSRFGQQRIH</sequence>
<evidence type="ECO:0000313" key="1">
    <source>
        <dbReference type="EMBL" id="VEF10823.1"/>
    </source>
</evidence>
<evidence type="ECO:0000313" key="2">
    <source>
        <dbReference type="Proteomes" id="UP000281909"/>
    </source>
</evidence>
<organism evidence="1 2">
    <name type="scientific">Pseudomonas fluorescens</name>
    <dbReference type="NCBI Taxonomy" id="294"/>
    <lineage>
        <taxon>Bacteria</taxon>
        <taxon>Pseudomonadati</taxon>
        <taxon>Pseudomonadota</taxon>
        <taxon>Gammaproteobacteria</taxon>
        <taxon>Pseudomonadales</taxon>
        <taxon>Pseudomonadaceae</taxon>
        <taxon>Pseudomonas</taxon>
    </lineage>
</organism>
<accession>A0A448DVH1</accession>
<dbReference type="Proteomes" id="UP000281909">
    <property type="component" value="Chromosome"/>
</dbReference>
<dbReference type="EC" id="1.6.99.3" evidence="1"/>
<dbReference type="EMBL" id="LR134318">
    <property type="protein sequence ID" value="VEF10823.1"/>
    <property type="molecule type" value="Genomic_DNA"/>
</dbReference>
<dbReference type="AlphaFoldDB" id="A0A448DVH1"/>
<gene>
    <name evidence="1" type="primary">ndh1</name>
    <name evidence="1" type="ORF">NCTC9428_02436</name>
</gene>
<protein>
    <submittedName>
        <fullName evidence="1">NADH dehydrogenase, FAD-containing subunit</fullName>
        <ecNumber evidence="1">1.6.99.3</ecNumber>
    </submittedName>
</protein>
<keyword evidence="1" id="KW-0560">Oxidoreductase</keyword>
<proteinExistence type="predicted"/>
<dbReference type="GO" id="GO:0016491">
    <property type="term" value="F:oxidoreductase activity"/>
    <property type="evidence" value="ECO:0007669"/>
    <property type="project" value="UniProtKB-KW"/>
</dbReference>
<name>A0A448DVH1_PSEFL</name>